<evidence type="ECO:0000256" key="2">
    <source>
        <dbReference type="ARBA" id="ARBA00022695"/>
    </source>
</evidence>
<reference evidence="9" key="1">
    <citation type="submission" date="2019-09" db="EMBL/GenBank/DDBJ databases">
        <title>Bird 10,000 Genomes (B10K) Project - Family phase.</title>
        <authorList>
            <person name="Zhang G."/>
        </authorList>
    </citation>
    <scope>NUCLEOTIDE SEQUENCE</scope>
    <source>
        <strain evidence="9">B10K-DU-001-30</strain>
        <tissue evidence="9">Muscle</tissue>
    </source>
</reference>
<feature type="non-terminal residue" evidence="9">
    <location>
        <position position="99"/>
    </location>
</feature>
<protein>
    <submittedName>
        <fullName evidence="9">POK18 protein</fullName>
    </submittedName>
</protein>
<evidence type="ECO:0000313" key="9">
    <source>
        <dbReference type="EMBL" id="NXP71278.1"/>
    </source>
</evidence>
<dbReference type="AlphaFoldDB" id="A0A852BTP3"/>
<keyword evidence="1" id="KW-0808">Transferase</keyword>
<keyword evidence="2" id="KW-0548">Nucleotidyltransferase</keyword>
<keyword evidence="5" id="KW-0378">Hydrolase</keyword>
<dbReference type="InterPro" id="IPR043502">
    <property type="entry name" value="DNA/RNA_pol_sf"/>
</dbReference>
<feature type="non-terminal residue" evidence="9">
    <location>
        <position position="1"/>
    </location>
</feature>
<dbReference type="Pfam" id="PF06817">
    <property type="entry name" value="RVT_thumb"/>
    <property type="match status" value="1"/>
</dbReference>
<evidence type="ECO:0000256" key="1">
    <source>
        <dbReference type="ARBA" id="ARBA00022679"/>
    </source>
</evidence>
<dbReference type="Gene3D" id="3.30.70.270">
    <property type="match status" value="1"/>
</dbReference>
<evidence type="ECO:0000256" key="6">
    <source>
        <dbReference type="ARBA" id="ARBA00022918"/>
    </source>
</evidence>
<accession>A0A852BTP3</accession>
<evidence type="ECO:0000313" key="10">
    <source>
        <dbReference type="Proteomes" id="UP000611227"/>
    </source>
</evidence>
<proteinExistence type="predicted"/>
<organism evidence="9 10">
    <name type="scientific">Ramphastos sulfuratus</name>
    <dbReference type="NCBI Taxonomy" id="322582"/>
    <lineage>
        <taxon>Eukaryota</taxon>
        <taxon>Metazoa</taxon>
        <taxon>Chordata</taxon>
        <taxon>Craniata</taxon>
        <taxon>Vertebrata</taxon>
        <taxon>Euteleostomi</taxon>
        <taxon>Archelosauria</taxon>
        <taxon>Archosauria</taxon>
        <taxon>Dinosauria</taxon>
        <taxon>Saurischia</taxon>
        <taxon>Theropoda</taxon>
        <taxon>Coelurosauria</taxon>
        <taxon>Aves</taxon>
        <taxon>Neognathae</taxon>
        <taxon>Neoaves</taxon>
        <taxon>Telluraves</taxon>
        <taxon>Coraciimorphae</taxon>
        <taxon>Piciformes</taxon>
        <taxon>Ramphastidae</taxon>
        <taxon>Ramphastos</taxon>
    </lineage>
</organism>
<gene>
    <name evidence="9" type="primary">Ervk18_0</name>
    <name evidence="9" type="ORF">RAMSUL_R14487</name>
</gene>
<keyword evidence="10" id="KW-1185">Reference proteome</keyword>
<dbReference type="GO" id="GO:0035613">
    <property type="term" value="F:RNA stem-loop binding"/>
    <property type="evidence" value="ECO:0007669"/>
    <property type="project" value="TreeGrafter"/>
</dbReference>
<comment type="caution">
    <text evidence="9">The sequence shown here is derived from an EMBL/GenBank/DDBJ whole genome shotgun (WGS) entry which is preliminary data.</text>
</comment>
<sequence length="99" mass="11165">LQKLLGTINLVCPYLGITNAEFSPLFDLLKDDTALLSPRQLTPEAEEAVRKTEKALTQRKAYRQHIGHPFLLFIFVTLCQTYGLLGQWIPSLSNPLVIL</sequence>
<dbReference type="Proteomes" id="UP000611227">
    <property type="component" value="Unassembled WGS sequence"/>
</dbReference>
<dbReference type="InterPro" id="IPR010661">
    <property type="entry name" value="RVT_thumb"/>
</dbReference>
<evidence type="ECO:0000256" key="4">
    <source>
        <dbReference type="ARBA" id="ARBA00022759"/>
    </source>
</evidence>
<dbReference type="PANTHER" id="PTHR41694:SF3">
    <property type="entry name" value="RNA-DIRECTED DNA POLYMERASE-RELATED"/>
    <property type="match status" value="1"/>
</dbReference>
<feature type="domain" description="Reverse transcriptase thumb" evidence="8">
    <location>
        <begin position="1"/>
        <end position="49"/>
    </location>
</feature>
<evidence type="ECO:0000256" key="3">
    <source>
        <dbReference type="ARBA" id="ARBA00022722"/>
    </source>
</evidence>
<evidence type="ECO:0000256" key="5">
    <source>
        <dbReference type="ARBA" id="ARBA00022801"/>
    </source>
</evidence>
<name>A0A852BTP3_9PICI</name>
<dbReference type="GO" id="GO:0016787">
    <property type="term" value="F:hydrolase activity"/>
    <property type="evidence" value="ECO:0007669"/>
    <property type="project" value="UniProtKB-KW"/>
</dbReference>
<evidence type="ECO:0000259" key="8">
    <source>
        <dbReference type="Pfam" id="PF06817"/>
    </source>
</evidence>
<keyword evidence="6" id="KW-0695">RNA-directed DNA polymerase</keyword>
<dbReference type="EMBL" id="WBNM01005940">
    <property type="protein sequence ID" value="NXP71278.1"/>
    <property type="molecule type" value="Genomic_DNA"/>
</dbReference>
<evidence type="ECO:0000256" key="7">
    <source>
        <dbReference type="SAM" id="Phobius"/>
    </source>
</evidence>
<keyword evidence="3" id="KW-0540">Nuclease</keyword>
<dbReference type="PANTHER" id="PTHR41694">
    <property type="entry name" value="ENDOGENOUS RETROVIRUS GROUP K MEMBER POL PROTEIN"/>
    <property type="match status" value="1"/>
</dbReference>
<keyword evidence="7" id="KW-0812">Transmembrane</keyword>
<keyword evidence="4" id="KW-0255">Endonuclease</keyword>
<dbReference type="InterPro" id="IPR043128">
    <property type="entry name" value="Rev_trsase/Diguanyl_cyclase"/>
</dbReference>
<dbReference type="GO" id="GO:0003964">
    <property type="term" value="F:RNA-directed DNA polymerase activity"/>
    <property type="evidence" value="ECO:0007669"/>
    <property type="project" value="UniProtKB-KW"/>
</dbReference>
<dbReference type="SUPFAM" id="SSF56672">
    <property type="entry name" value="DNA/RNA polymerases"/>
    <property type="match status" value="1"/>
</dbReference>
<keyword evidence="7" id="KW-0472">Membrane</keyword>
<dbReference type="GO" id="GO:0004519">
    <property type="term" value="F:endonuclease activity"/>
    <property type="evidence" value="ECO:0007669"/>
    <property type="project" value="UniProtKB-KW"/>
</dbReference>
<keyword evidence="7" id="KW-1133">Transmembrane helix</keyword>
<feature type="transmembrane region" description="Helical" evidence="7">
    <location>
        <begin position="70"/>
        <end position="89"/>
    </location>
</feature>